<evidence type="ECO:0000256" key="2">
    <source>
        <dbReference type="ARBA" id="ARBA00022478"/>
    </source>
</evidence>
<evidence type="ECO:0000256" key="4">
    <source>
        <dbReference type="ARBA" id="ARBA00022695"/>
    </source>
</evidence>
<dbReference type="GO" id="GO:0000428">
    <property type="term" value="C:DNA-directed RNA polymerase complex"/>
    <property type="evidence" value="ECO:0007669"/>
    <property type="project" value="UniProtKB-KW"/>
</dbReference>
<proteinExistence type="inferred from homology"/>
<accession>A0A6V7R461</accession>
<feature type="region of interest" description="Disordered" evidence="7">
    <location>
        <begin position="123"/>
        <end position="169"/>
    </location>
</feature>
<keyword evidence="4 6" id="KW-0548">Nucleotidyltransferase</keyword>
<dbReference type="EMBL" id="CAJEWE010000004">
    <property type="protein sequence ID" value="CAD2072209.1"/>
    <property type="molecule type" value="Genomic_DNA"/>
</dbReference>
<evidence type="ECO:0000256" key="1">
    <source>
        <dbReference type="ARBA" id="ARBA00009828"/>
    </source>
</evidence>
<evidence type="ECO:0000256" key="3">
    <source>
        <dbReference type="ARBA" id="ARBA00022679"/>
    </source>
</evidence>
<dbReference type="GO" id="GO:0003899">
    <property type="term" value="F:DNA-directed RNA polymerase activity"/>
    <property type="evidence" value="ECO:0007669"/>
    <property type="project" value="UniProtKB-UniRule"/>
</dbReference>
<sequence length="169" mass="19633">MKLDDFTKEMIDESSFIDMSHIYLEEVGKETHLYDIVDKFKDIGGYTEKEIENRILQFYTDLNTDGRFVSTGDGVWGLRKWFSVDDINEKIAPTVHKFDVVDDNDYLEDDVDYDIEKLEDDVVSEEAVEEDEDAADIDSVIDDEDIDTKDLNYDDGDTLEDNYDDGDDY</sequence>
<name>A0A6V7R461_9BACL</name>
<dbReference type="Proteomes" id="UP000521032">
    <property type="component" value="Unassembled WGS sequence"/>
</dbReference>
<dbReference type="InterPro" id="IPR038087">
    <property type="entry name" value="RNAP_delta_N_dom_sf"/>
</dbReference>
<evidence type="ECO:0000256" key="6">
    <source>
        <dbReference type="HAMAP-Rule" id="MF_00357"/>
    </source>
</evidence>
<dbReference type="PROSITE" id="PS51913">
    <property type="entry name" value="HTH_HARE"/>
    <property type="match status" value="1"/>
</dbReference>
<dbReference type="Pfam" id="PF05066">
    <property type="entry name" value="HARE-HTH"/>
    <property type="match status" value="1"/>
</dbReference>
<comment type="function">
    <text evidence="6">Participates in both the initiation and recycling phases of transcription. In the presence of the delta subunit, RNAP displays an increased specificity of transcription, a decreased affinity for nucleic acids, and an increased efficiency of RNA synthesis because of enhanced recycling.</text>
</comment>
<dbReference type="GO" id="GO:0006351">
    <property type="term" value="P:DNA-templated transcription"/>
    <property type="evidence" value="ECO:0007669"/>
    <property type="project" value="InterPro"/>
</dbReference>
<comment type="similarity">
    <text evidence="1 6">Belongs to the RpoE family.</text>
</comment>
<keyword evidence="3 6" id="KW-0808">Transferase</keyword>
<evidence type="ECO:0000259" key="8">
    <source>
        <dbReference type="PROSITE" id="PS51913"/>
    </source>
</evidence>
<comment type="subunit">
    <text evidence="6">RNAP is composed of a core of 2 alpha, a beta and a beta' subunits. The core is associated with a delta subunit and one of several sigma factors.</text>
</comment>
<evidence type="ECO:0000256" key="7">
    <source>
        <dbReference type="SAM" id="MobiDB-lite"/>
    </source>
</evidence>
<evidence type="ECO:0000256" key="5">
    <source>
        <dbReference type="ARBA" id="ARBA00023163"/>
    </source>
</evidence>
<comment type="caution">
    <text evidence="9">The sequence shown here is derived from an EMBL/GenBank/DDBJ whole genome shotgun (WGS) entry which is preliminary data.</text>
</comment>
<dbReference type="RefSeq" id="WP_186084700.1">
    <property type="nucleotide sequence ID" value="NZ_BMDB01000003.1"/>
</dbReference>
<dbReference type="NCBIfam" id="TIGR04567">
    <property type="entry name" value="RNAP_delt_lowGC"/>
    <property type="match status" value="1"/>
</dbReference>
<protein>
    <recommendedName>
        <fullName evidence="6">Probable DNA-directed RNA polymerase subunit delta</fullName>
    </recommendedName>
    <alternativeName>
        <fullName evidence="6">RNAP delta factor</fullName>
    </alternativeName>
</protein>
<gene>
    <name evidence="6 9" type="primary">rpoE</name>
    <name evidence="9" type="ORF">JEOSCH030_00222</name>
</gene>
<evidence type="ECO:0000313" key="10">
    <source>
        <dbReference type="Proteomes" id="UP000521032"/>
    </source>
</evidence>
<reference evidence="9 10" key="1">
    <citation type="submission" date="2020-07" db="EMBL/GenBank/DDBJ databases">
        <authorList>
            <person name="Criscuolo A."/>
        </authorList>
    </citation>
    <scope>NUCLEOTIDE SEQUENCE [LARGE SCALE GENOMIC DNA]</scope>
    <source>
        <strain evidence="10">CIP 111030</strain>
    </source>
</reference>
<evidence type="ECO:0000313" key="9">
    <source>
        <dbReference type="EMBL" id="CAD2072209.1"/>
    </source>
</evidence>
<dbReference type="AlphaFoldDB" id="A0A6V7R461"/>
<organism evidence="9 10">
    <name type="scientific">Phocicoccus schoeneichii</name>
    <dbReference type="NCBI Taxonomy" id="1812261"/>
    <lineage>
        <taxon>Bacteria</taxon>
        <taxon>Bacillati</taxon>
        <taxon>Bacillota</taxon>
        <taxon>Bacilli</taxon>
        <taxon>Bacillales</taxon>
        <taxon>Salinicoccaceae</taxon>
        <taxon>Phocicoccus</taxon>
    </lineage>
</organism>
<keyword evidence="10" id="KW-1185">Reference proteome</keyword>
<dbReference type="HAMAP" id="MF_00357">
    <property type="entry name" value="RNApol_bact_RpoE"/>
    <property type="match status" value="1"/>
</dbReference>
<keyword evidence="5 6" id="KW-0804">Transcription</keyword>
<dbReference type="InterPro" id="IPR007759">
    <property type="entry name" value="Asxl_HARE-HTH"/>
</dbReference>
<dbReference type="Gene3D" id="1.10.10.1250">
    <property type="entry name" value="RNA polymerase, subunit delta, N-terminal domain"/>
    <property type="match status" value="1"/>
</dbReference>
<dbReference type="InterPro" id="IPR029757">
    <property type="entry name" value="RpoE"/>
</dbReference>
<keyword evidence="2 6" id="KW-0240">DNA-directed RNA polymerase</keyword>
<dbReference type="GO" id="GO:0006355">
    <property type="term" value="P:regulation of DNA-templated transcription"/>
    <property type="evidence" value="ECO:0007669"/>
    <property type="project" value="UniProtKB-UniRule"/>
</dbReference>
<feature type="domain" description="HTH HARE-type" evidence="8">
    <location>
        <begin position="14"/>
        <end position="81"/>
    </location>
</feature>